<dbReference type="InterPro" id="IPR037682">
    <property type="entry name" value="TonB_C"/>
</dbReference>
<reference evidence="8 9" key="1">
    <citation type="submission" date="2016-11" db="EMBL/GenBank/DDBJ databases">
        <authorList>
            <person name="Jaros S."/>
            <person name="Januszkiewicz K."/>
            <person name="Wedrychowicz H."/>
        </authorList>
    </citation>
    <scope>NUCLEOTIDE SEQUENCE [LARGE SCALE GENOMIC DNA]</scope>
    <source>
        <strain evidence="8 9">DSM 29431</strain>
    </source>
</reference>
<keyword evidence="6" id="KW-0732">Signal</keyword>
<name>A0A1M5PBC5_9RHOB</name>
<dbReference type="Gene3D" id="3.30.1150.10">
    <property type="match status" value="1"/>
</dbReference>
<evidence type="ECO:0000313" key="9">
    <source>
        <dbReference type="Proteomes" id="UP000184221"/>
    </source>
</evidence>
<dbReference type="NCBIfam" id="TIGR01352">
    <property type="entry name" value="tonB_Cterm"/>
    <property type="match status" value="1"/>
</dbReference>
<feature type="compositionally biased region" description="Low complexity" evidence="5">
    <location>
        <begin position="135"/>
        <end position="160"/>
    </location>
</feature>
<dbReference type="Pfam" id="PF03544">
    <property type="entry name" value="TonB_C"/>
    <property type="match status" value="1"/>
</dbReference>
<dbReference type="RefSeq" id="WP_072776534.1">
    <property type="nucleotide sequence ID" value="NZ_FQXC01000001.1"/>
</dbReference>
<gene>
    <name evidence="8" type="ORF">SAMN05443551_1212</name>
</gene>
<accession>A0A1M5PBC5</accession>
<keyword evidence="3" id="KW-1133">Transmembrane helix</keyword>
<feature type="chain" id="PRO_5009912900" evidence="6">
    <location>
        <begin position="20"/>
        <end position="332"/>
    </location>
</feature>
<dbReference type="OrthoDB" id="7722272at2"/>
<evidence type="ECO:0000256" key="3">
    <source>
        <dbReference type="ARBA" id="ARBA00022989"/>
    </source>
</evidence>
<dbReference type="GO" id="GO:0016020">
    <property type="term" value="C:membrane"/>
    <property type="evidence" value="ECO:0007669"/>
    <property type="project" value="UniProtKB-SubCell"/>
</dbReference>
<sequence length="332" mass="34092">MRVLEVAAFLSLSGALHVAALTLAPLTGGGAGSGQRGDADVTLQAATPTLAAMVADWSRPPEIGTVSELAQPVAHPAPTRPTGDTPVASTVQPDALSAPNDLPTPPTVETRLPAPQMPLTDQAPNALLPPAEPQRTALPTPSRATPPTRTPSLSRPDTPTAMAPPTVDTEPAPERHAPTVSARPVERPARPAAAPSPQRTQTAQRPAQTARGSGTRPAASAAQAAPAPVASGPSKAQITKAQQQWGARIRTAVTRAARYPSGTRAVGEVKLQLAVSPSGRLSGVSLLRSSGDRKLDQAALTAVKRARLPRAPSVLTQGSYQFAVTLALAPRR</sequence>
<evidence type="ECO:0000256" key="4">
    <source>
        <dbReference type="ARBA" id="ARBA00023136"/>
    </source>
</evidence>
<feature type="domain" description="TonB C-terminal" evidence="7">
    <location>
        <begin position="244"/>
        <end position="332"/>
    </location>
</feature>
<evidence type="ECO:0000313" key="8">
    <source>
        <dbReference type="EMBL" id="SHG98523.1"/>
    </source>
</evidence>
<dbReference type="EMBL" id="FQXC01000001">
    <property type="protein sequence ID" value="SHG98523.1"/>
    <property type="molecule type" value="Genomic_DNA"/>
</dbReference>
<evidence type="ECO:0000256" key="2">
    <source>
        <dbReference type="ARBA" id="ARBA00022692"/>
    </source>
</evidence>
<dbReference type="AlphaFoldDB" id="A0A1M5PBC5"/>
<dbReference type="PROSITE" id="PS52015">
    <property type="entry name" value="TONB_CTD"/>
    <property type="match status" value="1"/>
</dbReference>
<evidence type="ECO:0000256" key="1">
    <source>
        <dbReference type="ARBA" id="ARBA00004167"/>
    </source>
</evidence>
<keyword evidence="9" id="KW-1185">Reference proteome</keyword>
<proteinExistence type="predicted"/>
<dbReference type="Proteomes" id="UP000184221">
    <property type="component" value="Unassembled WGS sequence"/>
</dbReference>
<evidence type="ECO:0000259" key="7">
    <source>
        <dbReference type="PROSITE" id="PS52015"/>
    </source>
</evidence>
<keyword evidence="2" id="KW-0812">Transmembrane</keyword>
<organism evidence="8 9">
    <name type="scientific">Marivita hallyeonensis</name>
    <dbReference type="NCBI Taxonomy" id="996342"/>
    <lineage>
        <taxon>Bacteria</taxon>
        <taxon>Pseudomonadati</taxon>
        <taxon>Pseudomonadota</taxon>
        <taxon>Alphaproteobacteria</taxon>
        <taxon>Rhodobacterales</taxon>
        <taxon>Roseobacteraceae</taxon>
        <taxon>Marivita</taxon>
    </lineage>
</organism>
<comment type="subcellular location">
    <subcellularLocation>
        <location evidence="1">Membrane</location>
        <topology evidence="1">Single-pass membrane protein</topology>
    </subcellularLocation>
</comment>
<feature type="compositionally biased region" description="Low complexity" evidence="5">
    <location>
        <begin position="190"/>
        <end position="236"/>
    </location>
</feature>
<protein>
    <submittedName>
        <fullName evidence="8">Outer membrane transport energization protein TonB</fullName>
    </submittedName>
</protein>
<dbReference type="SUPFAM" id="SSF74653">
    <property type="entry name" value="TolA/TonB C-terminal domain"/>
    <property type="match status" value="1"/>
</dbReference>
<dbReference type="GO" id="GO:0055085">
    <property type="term" value="P:transmembrane transport"/>
    <property type="evidence" value="ECO:0007669"/>
    <property type="project" value="InterPro"/>
</dbReference>
<dbReference type="InterPro" id="IPR006260">
    <property type="entry name" value="TonB/TolA_C"/>
</dbReference>
<evidence type="ECO:0000256" key="6">
    <source>
        <dbReference type="SAM" id="SignalP"/>
    </source>
</evidence>
<feature type="signal peptide" evidence="6">
    <location>
        <begin position="1"/>
        <end position="19"/>
    </location>
</feature>
<dbReference type="STRING" id="996342.SAMN05443551_1212"/>
<keyword evidence="4" id="KW-0472">Membrane</keyword>
<feature type="region of interest" description="Disordered" evidence="5">
    <location>
        <begin position="73"/>
        <end position="242"/>
    </location>
</feature>
<evidence type="ECO:0000256" key="5">
    <source>
        <dbReference type="SAM" id="MobiDB-lite"/>
    </source>
</evidence>